<protein>
    <submittedName>
        <fullName evidence="1">Uncharacterized protein</fullName>
    </submittedName>
</protein>
<dbReference type="EMBL" id="JAEFCI010006148">
    <property type="protein sequence ID" value="KAG5459875.1"/>
    <property type="molecule type" value="Genomic_DNA"/>
</dbReference>
<sequence length="189" mass="21534">MPTTYSEKEEFRNLIRSGARSADDDNFEEAAASVLRVCSKTKVPLEVREIFADAKCTRLDEKSTNFWIIVRAIRDFVAEEGEGLLPLPGGLPDMKADTDRFIRLQNVYKQKARDDAAAVMNHVFGLLETLGRPRDSIPMDEVEMFCKHAAVLKVMRYRSLAEEYSDREGTHRGKEIGKNFSLFPQSVVW</sequence>
<dbReference type="OrthoDB" id="1708823at2759"/>
<dbReference type="AlphaFoldDB" id="A0A8H8DIT8"/>
<proteinExistence type="predicted"/>
<comment type="caution">
    <text evidence="1">The sequence shown here is derived from an EMBL/GenBank/DDBJ whole genome shotgun (WGS) entry which is preliminary data.</text>
</comment>
<dbReference type="SUPFAM" id="SSF69572">
    <property type="entry name" value="Activating enzymes of the ubiquitin-like proteins"/>
    <property type="match status" value="1"/>
</dbReference>
<dbReference type="GO" id="GO:0008641">
    <property type="term" value="F:ubiquitin-like modifier activating enzyme activity"/>
    <property type="evidence" value="ECO:0007669"/>
    <property type="project" value="InterPro"/>
</dbReference>
<reference evidence="1 2" key="1">
    <citation type="journal article" name="Sci. Rep.">
        <title>Genome-scale phylogenetic analyses confirm Olpidium as the closest living zoosporic fungus to the non-flagellated, terrestrial fungi.</title>
        <authorList>
            <person name="Chang Y."/>
            <person name="Rochon D."/>
            <person name="Sekimoto S."/>
            <person name="Wang Y."/>
            <person name="Chovatia M."/>
            <person name="Sandor L."/>
            <person name="Salamov A."/>
            <person name="Grigoriev I.V."/>
            <person name="Stajich J.E."/>
            <person name="Spatafora J.W."/>
        </authorList>
    </citation>
    <scope>NUCLEOTIDE SEQUENCE [LARGE SCALE GENOMIC DNA]</scope>
    <source>
        <strain evidence="1">S191</strain>
    </source>
</reference>
<gene>
    <name evidence="1" type="ORF">BJ554DRAFT_8152</name>
</gene>
<dbReference type="Proteomes" id="UP000673691">
    <property type="component" value="Unassembled WGS sequence"/>
</dbReference>
<evidence type="ECO:0000313" key="2">
    <source>
        <dbReference type="Proteomes" id="UP000673691"/>
    </source>
</evidence>
<keyword evidence="2" id="KW-1185">Reference proteome</keyword>
<dbReference type="InterPro" id="IPR035985">
    <property type="entry name" value="Ubiquitin-activating_enz"/>
</dbReference>
<evidence type="ECO:0000313" key="1">
    <source>
        <dbReference type="EMBL" id="KAG5459875.1"/>
    </source>
</evidence>
<name>A0A8H8DIT8_9FUNG</name>
<accession>A0A8H8DIT8</accession>
<organism evidence="1 2">
    <name type="scientific">Olpidium bornovanus</name>
    <dbReference type="NCBI Taxonomy" id="278681"/>
    <lineage>
        <taxon>Eukaryota</taxon>
        <taxon>Fungi</taxon>
        <taxon>Fungi incertae sedis</taxon>
        <taxon>Olpidiomycota</taxon>
        <taxon>Olpidiomycotina</taxon>
        <taxon>Olpidiomycetes</taxon>
        <taxon>Olpidiales</taxon>
        <taxon>Olpidiaceae</taxon>
        <taxon>Olpidium</taxon>
    </lineage>
</organism>